<comment type="caution">
    <text evidence="6">The sequence shown here is derived from an EMBL/GenBank/DDBJ whole genome shotgun (WGS) entry which is preliminary data.</text>
</comment>
<sequence>MSKQNDFDFPPLGAAPKGRGKKPQSQPPIQYTKTTTTTTTTSAPSSMASLIAPQSTSSSTPSTPTTTTPTTSTTTKDSSSFEIVDIGANLADKSFDKDIKEILERGYKKGVKKIVITGTSKNSSTKAIELIEWNKRNHGVVELFSTVGVHPHEAERALQGGADKIINELTRIITKNRATVKAVGECGLDFNRNFSSHETQIEMFDRQIQLGIDLNLPLFIHERESYSKFIEVVSKYTSAGKMPTSVVHCFTGTEKEAIEYVKLGFYISFAGTITQDKRGHDLREILKKKIIPIDKIMIETDCPYMTPHNIPAADKPKNNTGRFIRNEPQFLTCILKTLAECYQVTEEEMASQTLNNTKKFFSI</sequence>
<dbReference type="Pfam" id="PF01026">
    <property type="entry name" value="TatD_DNase"/>
    <property type="match status" value="1"/>
</dbReference>
<evidence type="ECO:0000256" key="1">
    <source>
        <dbReference type="ARBA" id="ARBA00009275"/>
    </source>
</evidence>
<organism evidence="6 7">
    <name type="scientific">Polysphondylium violaceum</name>
    <dbReference type="NCBI Taxonomy" id="133409"/>
    <lineage>
        <taxon>Eukaryota</taxon>
        <taxon>Amoebozoa</taxon>
        <taxon>Evosea</taxon>
        <taxon>Eumycetozoa</taxon>
        <taxon>Dictyostelia</taxon>
        <taxon>Dictyosteliales</taxon>
        <taxon>Dictyosteliaceae</taxon>
        <taxon>Polysphondylium</taxon>
    </lineage>
</organism>
<keyword evidence="3" id="KW-0479">Metal-binding</keyword>
<dbReference type="Proteomes" id="UP000695562">
    <property type="component" value="Unassembled WGS sequence"/>
</dbReference>
<keyword evidence="4" id="KW-0378">Hydrolase</keyword>
<reference evidence="6" key="1">
    <citation type="submission" date="2020-01" db="EMBL/GenBank/DDBJ databases">
        <title>Development of genomics and gene disruption for Polysphondylium violaceum indicates a role for the polyketide synthase stlB in stalk morphogenesis.</title>
        <authorList>
            <person name="Narita B."/>
            <person name="Kawabe Y."/>
            <person name="Kin K."/>
            <person name="Saito T."/>
            <person name="Gibbs R."/>
            <person name="Kuspa A."/>
            <person name="Muzny D."/>
            <person name="Queller D."/>
            <person name="Richards S."/>
            <person name="Strassman J."/>
            <person name="Sucgang R."/>
            <person name="Worley K."/>
            <person name="Schaap P."/>
        </authorList>
    </citation>
    <scope>NUCLEOTIDE SEQUENCE</scope>
    <source>
        <strain evidence="6">QSvi11</strain>
    </source>
</reference>
<protein>
    <submittedName>
        <fullName evidence="6">Uncharacterized protein</fullName>
    </submittedName>
</protein>
<dbReference type="Gene3D" id="3.20.20.140">
    <property type="entry name" value="Metal-dependent hydrolases"/>
    <property type="match status" value="1"/>
</dbReference>
<keyword evidence="7" id="KW-1185">Reference proteome</keyword>
<dbReference type="GO" id="GO:0008310">
    <property type="term" value="F:single-stranded DNA 3'-5' DNA exonuclease activity"/>
    <property type="evidence" value="ECO:0007669"/>
    <property type="project" value="TreeGrafter"/>
</dbReference>
<gene>
    <name evidence="6" type="ORF">CYY_004065</name>
</gene>
<dbReference type="OrthoDB" id="6079689at2759"/>
<name>A0A8J4UT98_9MYCE</name>
<evidence type="ECO:0000313" key="6">
    <source>
        <dbReference type="EMBL" id="KAF2074626.1"/>
    </source>
</evidence>
<dbReference type="GO" id="GO:0005829">
    <property type="term" value="C:cytosol"/>
    <property type="evidence" value="ECO:0007669"/>
    <property type="project" value="TreeGrafter"/>
</dbReference>
<dbReference type="SUPFAM" id="SSF51556">
    <property type="entry name" value="Metallo-dependent hydrolases"/>
    <property type="match status" value="1"/>
</dbReference>
<feature type="compositionally biased region" description="Low complexity" evidence="5">
    <location>
        <begin position="55"/>
        <end position="78"/>
    </location>
</feature>
<feature type="region of interest" description="Disordered" evidence="5">
    <location>
        <begin position="1"/>
        <end position="78"/>
    </location>
</feature>
<evidence type="ECO:0000313" key="7">
    <source>
        <dbReference type="Proteomes" id="UP000695562"/>
    </source>
</evidence>
<dbReference type="InterPro" id="IPR050891">
    <property type="entry name" value="TatD-type_Hydrolase"/>
</dbReference>
<dbReference type="EMBL" id="AJWJ01000137">
    <property type="protein sequence ID" value="KAF2074626.1"/>
    <property type="molecule type" value="Genomic_DNA"/>
</dbReference>
<evidence type="ECO:0000256" key="2">
    <source>
        <dbReference type="ARBA" id="ARBA00022722"/>
    </source>
</evidence>
<evidence type="ECO:0000256" key="5">
    <source>
        <dbReference type="SAM" id="MobiDB-lite"/>
    </source>
</evidence>
<dbReference type="InterPro" id="IPR001130">
    <property type="entry name" value="TatD-like"/>
</dbReference>
<feature type="compositionally biased region" description="Polar residues" evidence="5">
    <location>
        <begin position="42"/>
        <end position="54"/>
    </location>
</feature>
<keyword evidence="2" id="KW-0540">Nuclease</keyword>
<dbReference type="PANTHER" id="PTHR10060">
    <property type="entry name" value="TATD FAMILY DEOXYRIBONUCLEASE"/>
    <property type="match status" value="1"/>
</dbReference>
<dbReference type="PANTHER" id="PTHR10060:SF15">
    <property type="entry name" value="DEOXYRIBONUCLEASE TATDN1"/>
    <property type="match status" value="1"/>
</dbReference>
<comment type="similarity">
    <text evidence="1">Belongs to the metallo-dependent hydrolases superfamily. TatD-type hydrolase family.</text>
</comment>
<proteinExistence type="inferred from homology"/>
<dbReference type="CDD" id="cd01310">
    <property type="entry name" value="TatD_DNAse"/>
    <property type="match status" value="1"/>
</dbReference>
<accession>A0A8J4UT98</accession>
<evidence type="ECO:0000256" key="3">
    <source>
        <dbReference type="ARBA" id="ARBA00022723"/>
    </source>
</evidence>
<dbReference type="InterPro" id="IPR032466">
    <property type="entry name" value="Metal_Hydrolase"/>
</dbReference>
<dbReference type="FunFam" id="3.20.20.140:FF:000253">
    <property type="entry name" value="TatD related DNase"/>
    <property type="match status" value="1"/>
</dbReference>
<evidence type="ECO:0000256" key="4">
    <source>
        <dbReference type="ARBA" id="ARBA00022801"/>
    </source>
</evidence>
<dbReference type="GO" id="GO:0046872">
    <property type="term" value="F:metal ion binding"/>
    <property type="evidence" value="ECO:0007669"/>
    <property type="project" value="UniProtKB-KW"/>
</dbReference>
<feature type="compositionally biased region" description="Low complexity" evidence="5">
    <location>
        <begin position="32"/>
        <end position="41"/>
    </location>
</feature>
<dbReference type="AlphaFoldDB" id="A0A8J4UT98"/>